<dbReference type="EMBL" id="JAEPIV010000029">
    <property type="protein sequence ID" value="MBK4722686.1"/>
    <property type="molecule type" value="Genomic_DNA"/>
</dbReference>
<comment type="caution">
    <text evidence="2">The sequence shown here is derived from an EMBL/GenBank/DDBJ whole genome shotgun (WGS) entry which is preliminary data.</text>
</comment>
<sequence>MLLGGGLLVAPPFLGSAPALAQEVEVWKTRACDCCEGWVKHMRLAGFSMKVHTVDTLDTVKTVKGVPDSLVSCHTAVVDGYVAEGHVPASDLRRLLRERPRVTGLAAPGMPQSAPGMDMPGQPYEVIAFGASGGSMVYAHH</sequence>
<dbReference type="Pfam" id="PF04214">
    <property type="entry name" value="DUF411"/>
    <property type="match status" value="1"/>
</dbReference>
<name>A0ABS1I6I4_9PROT</name>
<evidence type="ECO:0000256" key="1">
    <source>
        <dbReference type="SAM" id="SignalP"/>
    </source>
</evidence>
<accession>A0ABS1I6I4</accession>
<organism evidence="2 3">
    <name type="scientific">Azospirillum aestuarii</name>
    <dbReference type="NCBI Taxonomy" id="2802052"/>
    <lineage>
        <taxon>Bacteria</taxon>
        <taxon>Pseudomonadati</taxon>
        <taxon>Pseudomonadota</taxon>
        <taxon>Alphaproteobacteria</taxon>
        <taxon>Rhodospirillales</taxon>
        <taxon>Azospirillaceae</taxon>
        <taxon>Azospirillum</taxon>
    </lineage>
</organism>
<gene>
    <name evidence="2" type="ORF">JJL56_27910</name>
</gene>
<protein>
    <submittedName>
        <fullName evidence="2">DUF411 domain-containing protein</fullName>
    </submittedName>
</protein>
<evidence type="ECO:0000313" key="2">
    <source>
        <dbReference type="EMBL" id="MBK4722686.1"/>
    </source>
</evidence>
<feature type="chain" id="PRO_5047014489" evidence="1">
    <location>
        <begin position="22"/>
        <end position="141"/>
    </location>
</feature>
<dbReference type="InterPro" id="IPR007332">
    <property type="entry name" value="DUF411"/>
</dbReference>
<keyword evidence="3" id="KW-1185">Reference proteome</keyword>
<reference evidence="2 3" key="1">
    <citation type="submission" date="2021-01" db="EMBL/GenBank/DDBJ databases">
        <title>Azospirillum sp. YIM DDC1 draft genome.</title>
        <authorList>
            <person name="Wang Y.-X."/>
        </authorList>
    </citation>
    <scope>NUCLEOTIDE SEQUENCE [LARGE SCALE GENOMIC DNA]</scope>
    <source>
        <strain evidence="2 3">YIM DDC1</strain>
    </source>
</reference>
<evidence type="ECO:0000313" key="3">
    <source>
        <dbReference type="Proteomes" id="UP000654452"/>
    </source>
</evidence>
<keyword evidence="1" id="KW-0732">Signal</keyword>
<feature type="signal peptide" evidence="1">
    <location>
        <begin position="1"/>
        <end position="21"/>
    </location>
</feature>
<dbReference type="Proteomes" id="UP000654452">
    <property type="component" value="Unassembled WGS sequence"/>
</dbReference>
<proteinExistence type="predicted"/>